<keyword evidence="3" id="KW-1185">Reference proteome</keyword>
<proteinExistence type="predicted"/>
<protein>
    <submittedName>
        <fullName evidence="2">Uncharacterized protein</fullName>
    </submittedName>
</protein>
<feature type="region of interest" description="Disordered" evidence="1">
    <location>
        <begin position="126"/>
        <end position="156"/>
    </location>
</feature>
<dbReference type="EMBL" id="JANBOJ010000001">
    <property type="protein sequence ID" value="KAJ1725764.1"/>
    <property type="molecule type" value="Genomic_DNA"/>
</dbReference>
<comment type="caution">
    <text evidence="2">The sequence shown here is derived from an EMBL/GenBank/DDBJ whole genome shotgun (WGS) entry which is preliminary data.</text>
</comment>
<dbReference type="AlphaFoldDB" id="A0A9W7Y8B5"/>
<evidence type="ECO:0000256" key="1">
    <source>
        <dbReference type="SAM" id="MobiDB-lite"/>
    </source>
</evidence>
<name>A0A9W7Y8B5_9FUNG</name>
<sequence>MHQQQIALEEKAQEHEIQSQQGDAQMIDGNPNEQVVQVDDGAQTSMDAVDAAVAAVEDIAATIGSSAPANPDLDTESATNVIQSISAEAPDNGIDTIVSDNASPEPPASLQTTVEQNDVVVADVSTSSAVEAQQSETIVESTSEAEPGAAFTSTPN</sequence>
<gene>
    <name evidence="2" type="ORF">LPJ53_000025</name>
</gene>
<dbReference type="OrthoDB" id="10538221at2759"/>
<reference evidence="2" key="1">
    <citation type="submission" date="2022-07" db="EMBL/GenBank/DDBJ databases">
        <title>Phylogenomic reconstructions and comparative analyses of Kickxellomycotina fungi.</title>
        <authorList>
            <person name="Reynolds N.K."/>
            <person name="Stajich J.E."/>
            <person name="Barry K."/>
            <person name="Grigoriev I.V."/>
            <person name="Crous P."/>
            <person name="Smith M.E."/>
        </authorList>
    </citation>
    <scope>NUCLEOTIDE SEQUENCE</scope>
    <source>
        <strain evidence="2">NBRC 32514</strain>
    </source>
</reference>
<feature type="compositionally biased region" description="Polar residues" evidence="1">
    <location>
        <begin position="131"/>
        <end position="144"/>
    </location>
</feature>
<feature type="region of interest" description="Disordered" evidence="1">
    <location>
        <begin position="86"/>
        <end position="114"/>
    </location>
</feature>
<feature type="compositionally biased region" description="Basic and acidic residues" evidence="1">
    <location>
        <begin position="8"/>
        <end position="17"/>
    </location>
</feature>
<organism evidence="2 3">
    <name type="scientific">Coemansia erecta</name>
    <dbReference type="NCBI Taxonomy" id="147472"/>
    <lineage>
        <taxon>Eukaryota</taxon>
        <taxon>Fungi</taxon>
        <taxon>Fungi incertae sedis</taxon>
        <taxon>Zoopagomycota</taxon>
        <taxon>Kickxellomycotina</taxon>
        <taxon>Kickxellomycetes</taxon>
        <taxon>Kickxellales</taxon>
        <taxon>Kickxellaceae</taxon>
        <taxon>Coemansia</taxon>
    </lineage>
</organism>
<accession>A0A9W7Y8B5</accession>
<evidence type="ECO:0000313" key="2">
    <source>
        <dbReference type="EMBL" id="KAJ1725764.1"/>
    </source>
</evidence>
<evidence type="ECO:0000313" key="3">
    <source>
        <dbReference type="Proteomes" id="UP001149813"/>
    </source>
</evidence>
<dbReference type="Proteomes" id="UP001149813">
    <property type="component" value="Unassembled WGS sequence"/>
</dbReference>
<feature type="region of interest" description="Disordered" evidence="1">
    <location>
        <begin position="1"/>
        <end position="31"/>
    </location>
</feature>